<dbReference type="GO" id="GO:0004061">
    <property type="term" value="F:arylformamidase activity"/>
    <property type="evidence" value="ECO:0007669"/>
    <property type="project" value="UniProtKB-UniRule"/>
</dbReference>
<feature type="active site" description="Nucleophile" evidence="3">
    <location>
        <position position="251"/>
    </location>
</feature>
<accession>A0A0D2CE61</accession>
<dbReference type="GeneID" id="27352862"/>
<dbReference type="HAMAP" id="MF_03014">
    <property type="entry name" value="KFase"/>
    <property type="match status" value="1"/>
</dbReference>
<reference evidence="5 6" key="1">
    <citation type="submission" date="2015-01" db="EMBL/GenBank/DDBJ databases">
        <title>The Genome Sequence of Exophiala oligosperma CBS72588.</title>
        <authorList>
            <consortium name="The Broad Institute Genomics Platform"/>
            <person name="Cuomo C."/>
            <person name="de Hoog S."/>
            <person name="Gorbushina A."/>
            <person name="Stielow B."/>
            <person name="Teixiera M."/>
            <person name="Abouelleil A."/>
            <person name="Chapman S.B."/>
            <person name="Priest M."/>
            <person name="Young S.K."/>
            <person name="Wortman J."/>
            <person name="Nusbaum C."/>
            <person name="Birren B."/>
        </authorList>
    </citation>
    <scope>NUCLEOTIDE SEQUENCE [LARGE SCALE GENOMIC DNA]</scope>
    <source>
        <strain evidence="5 6">CBS 72588</strain>
    </source>
</reference>
<comment type="subunit">
    <text evidence="3">Homodimer.</text>
</comment>
<comment type="catalytic activity">
    <reaction evidence="3">
        <text>N-formyl-L-kynurenine + H2O = L-kynurenine + formate + H(+)</text>
        <dbReference type="Rhea" id="RHEA:13009"/>
        <dbReference type="ChEBI" id="CHEBI:15377"/>
        <dbReference type="ChEBI" id="CHEBI:15378"/>
        <dbReference type="ChEBI" id="CHEBI:15740"/>
        <dbReference type="ChEBI" id="CHEBI:57959"/>
        <dbReference type="ChEBI" id="CHEBI:58629"/>
        <dbReference type="EC" id="3.5.1.9"/>
    </reaction>
</comment>
<evidence type="ECO:0000256" key="3">
    <source>
        <dbReference type="HAMAP-Rule" id="MF_03014"/>
    </source>
</evidence>
<name>A0A0D2CE61_9EURO</name>
<evidence type="ECO:0000313" key="5">
    <source>
        <dbReference type="EMBL" id="KIW48172.1"/>
    </source>
</evidence>
<feature type="active site" evidence="3">
    <location>
        <position position="356"/>
    </location>
</feature>
<dbReference type="RefSeq" id="XP_016268388.1">
    <property type="nucleotide sequence ID" value="XM_016401335.1"/>
</dbReference>
<dbReference type="InterPro" id="IPR050300">
    <property type="entry name" value="GDXG_lipolytic_enzyme"/>
</dbReference>
<dbReference type="InterPro" id="IPR029058">
    <property type="entry name" value="AB_hydrolase_fold"/>
</dbReference>
<protein>
    <recommendedName>
        <fullName evidence="3">Kynurenine formamidase</fullName>
        <shortName evidence="3">KFA</shortName>
        <shortName evidence="3">KFase</shortName>
        <ecNumber evidence="3">3.5.1.9</ecNumber>
    </recommendedName>
    <alternativeName>
        <fullName evidence="3">Arylformamidase</fullName>
    </alternativeName>
    <alternativeName>
        <fullName evidence="3">N-formylkynurenine formamidase</fullName>
        <shortName evidence="3">FKF</shortName>
    </alternativeName>
</protein>
<dbReference type="EC" id="3.5.1.9" evidence="3"/>
<dbReference type="HOGENOM" id="CLU_016852_2_0_1"/>
<dbReference type="EMBL" id="KN847332">
    <property type="protein sequence ID" value="KIW48172.1"/>
    <property type="molecule type" value="Genomic_DNA"/>
</dbReference>
<comment type="pathway">
    <text evidence="3">Amino-acid degradation; L-tryptophan degradation via kynurenine pathway; L-kynurenine from L-tryptophan: step 2/2.</text>
</comment>
<evidence type="ECO:0000256" key="4">
    <source>
        <dbReference type="SAM" id="MobiDB-lite"/>
    </source>
</evidence>
<dbReference type="SUPFAM" id="SSF53474">
    <property type="entry name" value="alpha/beta-Hydrolases"/>
    <property type="match status" value="1"/>
</dbReference>
<dbReference type="InterPro" id="IPR027519">
    <property type="entry name" value="KFase_ver/fungi-typ"/>
</dbReference>
<evidence type="ECO:0000256" key="2">
    <source>
        <dbReference type="ARBA" id="ARBA00023079"/>
    </source>
</evidence>
<organism evidence="5 6">
    <name type="scientific">Exophiala oligosperma</name>
    <dbReference type="NCBI Taxonomy" id="215243"/>
    <lineage>
        <taxon>Eukaryota</taxon>
        <taxon>Fungi</taxon>
        <taxon>Dikarya</taxon>
        <taxon>Ascomycota</taxon>
        <taxon>Pezizomycotina</taxon>
        <taxon>Eurotiomycetes</taxon>
        <taxon>Chaetothyriomycetidae</taxon>
        <taxon>Chaetothyriales</taxon>
        <taxon>Herpotrichiellaceae</taxon>
        <taxon>Exophiala</taxon>
    </lineage>
</organism>
<comment type="function">
    <text evidence="3">Catalyzes the hydrolysis of N-formyl-L-kynurenine to L-kynurenine, the second step in the kynurenine pathway of tryptophan degradation. Kynurenine may be further oxidized to nicotinic acid, NAD(H) and NADP(H). Required for elimination of toxic metabolites.</text>
</comment>
<sequence length="446" mass="49176">MKKIIRYLQDQAVKASEQKYSGSSYLSPSTKEPQQRIRHHSPTEYRDARRHSNSHSHSYAHGTAAMMIHDQPEAEATTTTTAERGLSAATTTVAGLDSGGAGEETQARINRNITRHQYGQDNILQSYDVFIPDDDREEEQPGRYWVLFIHGGYFRDTNVTSTSFLPALSKIMTPTSTSTSTPKRSRSIRGYASINYRLSPHPNEPQDPDVVSRYEMRDAKWPDHMNDVSAAISHLQTKYGFGDRYLLVGHSVGATMALLATLSPFSPGTGSTASGPNPSPPPPTVVLGVSGIYDFPALHSKFPGYVALTRNAGISSAEDDERASPARYDLGRYRKEWASKVPGRKVGVVLAHSKDDGLVDWGQVEIMNRVLTHTDTDTTTVSDDKDEVDNGRQGTTNQVEVKLLEIHGQHSQIWRDGAELVRAIHEGVEMMKRLTDEEAAAPSSSP</sequence>
<feature type="region of interest" description="Disordered" evidence="4">
    <location>
        <begin position="12"/>
        <end position="57"/>
    </location>
</feature>
<comment type="caution">
    <text evidence="3">Lacks conserved residue(s) required for the propagation of feature annotation.</text>
</comment>
<dbReference type="Proteomes" id="UP000053342">
    <property type="component" value="Unassembled WGS sequence"/>
</dbReference>
<dbReference type="VEuPathDB" id="FungiDB:PV06_00788"/>
<feature type="active site" evidence="3">
    <location>
        <position position="410"/>
    </location>
</feature>
<dbReference type="UniPathway" id="UPA00333">
    <property type="reaction ID" value="UER00454"/>
</dbReference>
<proteinExistence type="inferred from homology"/>
<keyword evidence="1 3" id="KW-0378">Hydrolase</keyword>
<dbReference type="GO" id="GO:0019441">
    <property type="term" value="P:L-tryptophan catabolic process to kynurenine"/>
    <property type="evidence" value="ECO:0007669"/>
    <property type="project" value="UniProtKB-UniRule"/>
</dbReference>
<keyword evidence="2 3" id="KW-0823">Tryptophan catabolism</keyword>
<dbReference type="PANTHER" id="PTHR48081">
    <property type="entry name" value="AB HYDROLASE SUPERFAMILY PROTEIN C4A8.06C"/>
    <property type="match status" value="1"/>
</dbReference>
<evidence type="ECO:0000313" key="6">
    <source>
        <dbReference type="Proteomes" id="UP000053342"/>
    </source>
</evidence>
<comment type="similarity">
    <text evidence="3">Belongs to the kynurenine formamidase family.</text>
</comment>
<dbReference type="Gene3D" id="3.40.50.1820">
    <property type="entry name" value="alpha/beta hydrolase"/>
    <property type="match status" value="1"/>
</dbReference>
<gene>
    <name evidence="5" type="ORF">PV06_00788</name>
</gene>
<evidence type="ECO:0000256" key="1">
    <source>
        <dbReference type="ARBA" id="ARBA00022801"/>
    </source>
</evidence>
<dbReference type="AlphaFoldDB" id="A0A0D2CE61"/>
<dbReference type="GO" id="GO:0034354">
    <property type="term" value="P:'de novo' NAD+ biosynthetic process from L-tryptophan"/>
    <property type="evidence" value="ECO:0007669"/>
    <property type="project" value="UniProtKB-UniRule"/>
</dbReference>
<feature type="compositionally biased region" description="Polar residues" evidence="4">
    <location>
        <begin position="18"/>
        <end position="32"/>
    </location>
</feature>
<keyword evidence="6" id="KW-1185">Reference proteome</keyword>
<dbReference type="OrthoDB" id="420264at2759"/>
<dbReference type="PANTHER" id="PTHR48081:SF33">
    <property type="entry name" value="KYNURENINE FORMAMIDASE"/>
    <property type="match status" value="1"/>
</dbReference>